<evidence type="ECO:0000256" key="1">
    <source>
        <dbReference type="SAM" id="MobiDB-lite"/>
    </source>
</evidence>
<dbReference type="InterPro" id="IPR001466">
    <property type="entry name" value="Beta-lactam-related"/>
</dbReference>
<dbReference type="SUPFAM" id="SSF56601">
    <property type="entry name" value="beta-lactamase/transpeptidase-like"/>
    <property type="match status" value="1"/>
</dbReference>
<feature type="signal peptide" evidence="2">
    <location>
        <begin position="1"/>
        <end position="41"/>
    </location>
</feature>
<dbReference type="InterPro" id="IPR012338">
    <property type="entry name" value="Beta-lactam/transpept-like"/>
</dbReference>
<dbReference type="Proteomes" id="UP000304148">
    <property type="component" value="Chromosome"/>
</dbReference>
<feature type="chain" id="PRO_5016682628" description="SLH domain-containing protein" evidence="2">
    <location>
        <begin position="42"/>
        <end position="696"/>
    </location>
</feature>
<sequence length="696" mass="77067">MQPHSSDRTSASPNPNHRRARKLMIILSLAVALTTVAPAYAADSSTESTPSASTVVRNTRASSPSITTNGPSDPKEVEAFADKLFSSPSMKKLPGAVFVVVKDGQVVLSKGYGYASVETKKSMDPDRTILRFASITKPFASLALLQLAEQGKIDLKKDISAYMGDVAIPRKVEGSLTAEHLMTHTTGFDYPEAPDDMAIKTNAEYIRKYMPTVVRKPGTVYSYDNFAFRLQGYLVERITGVPFHEYGMQHILQPLGMTNSSFVMTPDAKKDLATSYTKTGEVLPYYEVSPADGPDGSLVSTGADMAKFMIALLNGGTYKGQRILQPETVREMVKIRVSTHPKIPNTTYGFESLYQESYHGETVISKGGNLPGFGSWLSLLPEQNVGFLVAYNSNEDSSVDYRNTVFRSFMNHYYPDKRPAPPQTEPSQEVKNKLVGHYRSLRMGIQVIQIAEQSDKKLSLIDPFYGTHTLTQIEPWLFRTDHGKLVGFKQEDNGEISYMDNSNVSWFEKLTVPKVPYSDIDKNHPYYGYVQDIVMRSGVSEHQGQFRPLSTITRAEFVSMLMQCLRMQPSLNAISFTDMKGHWAAKDVQTAYGLGLITGVSGELFRPDQPIQRQEAAMIAWRIAQAFGAPVQEAKLVGDTDAWALDGVKYAAAMHKFGPEIKANADGTLNYESKRSMLRQEAAALISTLLAQPIPL</sequence>
<dbReference type="Pfam" id="PF00144">
    <property type="entry name" value="Beta-lactamase"/>
    <property type="match status" value="1"/>
</dbReference>
<dbReference type="Pfam" id="PF00395">
    <property type="entry name" value="SLH"/>
    <property type="match status" value="2"/>
</dbReference>
<feature type="domain" description="SLH" evidence="3">
    <location>
        <begin position="513"/>
        <end position="570"/>
    </location>
</feature>
<dbReference type="PANTHER" id="PTHR46825:SF9">
    <property type="entry name" value="BETA-LACTAMASE-RELATED DOMAIN-CONTAINING PROTEIN"/>
    <property type="match status" value="1"/>
</dbReference>
<dbReference type="PANTHER" id="PTHR46825">
    <property type="entry name" value="D-ALANYL-D-ALANINE-CARBOXYPEPTIDASE/ENDOPEPTIDASE AMPH"/>
    <property type="match status" value="1"/>
</dbReference>
<dbReference type="RefSeq" id="WP_138185574.1">
    <property type="nucleotide sequence ID" value="NZ_LS992241.1"/>
</dbReference>
<dbReference type="InterPro" id="IPR050491">
    <property type="entry name" value="AmpC-like"/>
</dbReference>
<organism evidence="4 5">
    <name type="scientific">Paenibacillus alvei</name>
    <name type="common">Bacillus alvei</name>
    <dbReference type="NCBI Taxonomy" id="44250"/>
    <lineage>
        <taxon>Bacteria</taxon>
        <taxon>Bacillati</taxon>
        <taxon>Bacillota</taxon>
        <taxon>Bacilli</taxon>
        <taxon>Bacillales</taxon>
        <taxon>Paenibacillaceae</taxon>
        <taxon>Paenibacillus</taxon>
    </lineage>
</organism>
<reference evidence="5" key="1">
    <citation type="submission" date="2018-08" db="EMBL/GenBank/DDBJ databases">
        <authorList>
            <person name="Chevrot R."/>
        </authorList>
    </citation>
    <scope>NUCLEOTIDE SEQUENCE [LARGE SCALE GENOMIC DNA]</scope>
</reference>
<dbReference type="PROSITE" id="PS51272">
    <property type="entry name" value="SLH"/>
    <property type="match status" value="2"/>
</dbReference>
<keyword evidence="2" id="KW-0732">Signal</keyword>
<dbReference type="AlphaFoldDB" id="A0A383RAH0"/>
<name>A0A383RAH0_PAEAL</name>
<feature type="domain" description="SLH" evidence="3">
    <location>
        <begin position="571"/>
        <end position="634"/>
    </location>
</feature>
<gene>
    <name evidence="4" type="ORF">PBLR_11916</name>
</gene>
<evidence type="ECO:0000259" key="3">
    <source>
        <dbReference type="PROSITE" id="PS51272"/>
    </source>
</evidence>
<protein>
    <recommendedName>
        <fullName evidence="3">SLH domain-containing protein</fullName>
    </recommendedName>
</protein>
<feature type="compositionally biased region" description="Polar residues" evidence="1">
    <location>
        <begin position="43"/>
        <end position="71"/>
    </location>
</feature>
<dbReference type="Gene3D" id="3.40.710.10">
    <property type="entry name" value="DD-peptidase/beta-lactamase superfamily"/>
    <property type="match status" value="1"/>
</dbReference>
<feature type="region of interest" description="Disordered" evidence="1">
    <location>
        <begin position="42"/>
        <end position="73"/>
    </location>
</feature>
<dbReference type="InterPro" id="IPR001119">
    <property type="entry name" value="SLH_dom"/>
</dbReference>
<accession>A0A383RAH0</accession>
<proteinExistence type="predicted"/>
<evidence type="ECO:0000313" key="5">
    <source>
        <dbReference type="Proteomes" id="UP000304148"/>
    </source>
</evidence>
<evidence type="ECO:0000256" key="2">
    <source>
        <dbReference type="SAM" id="SignalP"/>
    </source>
</evidence>
<evidence type="ECO:0000313" key="4">
    <source>
        <dbReference type="EMBL" id="SYX83494.1"/>
    </source>
</evidence>
<dbReference type="EMBL" id="LS992241">
    <property type="protein sequence ID" value="SYX83494.1"/>
    <property type="molecule type" value="Genomic_DNA"/>
</dbReference>